<dbReference type="InterPro" id="IPR036412">
    <property type="entry name" value="HAD-like_sf"/>
</dbReference>
<dbReference type="InterPro" id="IPR050155">
    <property type="entry name" value="HAD-like_hydrolase_sf"/>
</dbReference>
<dbReference type="SFLD" id="SFLDS00003">
    <property type="entry name" value="Haloacid_Dehalogenase"/>
    <property type="match status" value="1"/>
</dbReference>
<keyword evidence="6" id="KW-1185">Reference proteome</keyword>
<dbReference type="PANTHER" id="PTHR43434">
    <property type="entry name" value="PHOSPHOGLYCOLATE PHOSPHATASE"/>
    <property type="match status" value="1"/>
</dbReference>
<dbReference type="PANTHER" id="PTHR43434:SF1">
    <property type="entry name" value="PHOSPHOGLYCOLATE PHOSPHATASE"/>
    <property type="match status" value="1"/>
</dbReference>
<evidence type="ECO:0000256" key="4">
    <source>
        <dbReference type="ARBA" id="ARBA00013078"/>
    </source>
</evidence>
<dbReference type="GO" id="GO:0006281">
    <property type="term" value="P:DNA repair"/>
    <property type="evidence" value="ECO:0007669"/>
    <property type="project" value="TreeGrafter"/>
</dbReference>
<dbReference type="EMBL" id="VRTY01000055">
    <property type="protein sequence ID" value="TXK37877.1"/>
    <property type="molecule type" value="Genomic_DNA"/>
</dbReference>
<dbReference type="SFLD" id="SFLDG01129">
    <property type="entry name" value="C1.5:_HAD__Beta-PGM__Phosphata"/>
    <property type="match status" value="1"/>
</dbReference>
<evidence type="ECO:0000313" key="6">
    <source>
        <dbReference type="Proteomes" id="UP000321926"/>
    </source>
</evidence>
<dbReference type="AlphaFoldDB" id="A0A5C8JME2"/>
<accession>A0A5C8JME2</accession>
<dbReference type="RefSeq" id="WP_147922488.1">
    <property type="nucleotide sequence ID" value="NZ_VRTY01000055.1"/>
</dbReference>
<comment type="caution">
    <text evidence="5">The sequence shown here is derived from an EMBL/GenBank/DDBJ whole genome shotgun (WGS) entry which is preliminary data.</text>
</comment>
<gene>
    <name evidence="5" type="ORF">FVR03_14540</name>
</gene>
<dbReference type="InterPro" id="IPR023198">
    <property type="entry name" value="PGP-like_dom2"/>
</dbReference>
<name>A0A5C8JME2_9BACT</name>
<dbReference type="OrthoDB" id="9792518at2"/>
<evidence type="ECO:0000256" key="1">
    <source>
        <dbReference type="ARBA" id="ARBA00000830"/>
    </source>
</evidence>
<protein>
    <recommendedName>
        <fullName evidence="4">phosphoglycolate phosphatase</fullName>
        <ecNumber evidence="4">3.1.3.18</ecNumber>
    </recommendedName>
</protein>
<dbReference type="InterPro" id="IPR041492">
    <property type="entry name" value="HAD_2"/>
</dbReference>
<dbReference type="EC" id="3.1.3.18" evidence="4"/>
<comment type="similarity">
    <text evidence="3">Belongs to the HAD-like hydrolase superfamily. CbbY/CbbZ/Gph/YieH family.</text>
</comment>
<dbReference type="Gene3D" id="1.10.150.240">
    <property type="entry name" value="Putative phosphatase, domain 2"/>
    <property type="match status" value="1"/>
</dbReference>
<reference evidence="5 6" key="1">
    <citation type="submission" date="2019-08" db="EMBL/GenBank/DDBJ databases">
        <authorList>
            <person name="Shi S."/>
        </authorList>
    </citation>
    <scope>NUCLEOTIDE SEQUENCE [LARGE SCALE GENOMIC DNA]</scope>
    <source>
        <strain evidence="5 6">GY10130</strain>
    </source>
</reference>
<dbReference type="Pfam" id="PF13419">
    <property type="entry name" value="HAD_2"/>
    <property type="match status" value="1"/>
</dbReference>
<dbReference type="SUPFAM" id="SSF56784">
    <property type="entry name" value="HAD-like"/>
    <property type="match status" value="1"/>
</dbReference>
<dbReference type="InterPro" id="IPR006439">
    <property type="entry name" value="HAD-SF_hydro_IA"/>
</dbReference>
<proteinExistence type="inferred from homology"/>
<evidence type="ECO:0000256" key="3">
    <source>
        <dbReference type="ARBA" id="ARBA00006171"/>
    </source>
</evidence>
<organism evidence="5 6">
    <name type="scientific">Pontibacter qinzhouensis</name>
    <dbReference type="NCBI Taxonomy" id="2603253"/>
    <lineage>
        <taxon>Bacteria</taxon>
        <taxon>Pseudomonadati</taxon>
        <taxon>Bacteroidota</taxon>
        <taxon>Cytophagia</taxon>
        <taxon>Cytophagales</taxon>
        <taxon>Hymenobacteraceae</taxon>
        <taxon>Pontibacter</taxon>
    </lineage>
</organism>
<dbReference type="NCBIfam" id="TIGR01549">
    <property type="entry name" value="HAD-SF-IA-v1"/>
    <property type="match status" value="1"/>
</dbReference>
<comment type="pathway">
    <text evidence="2">Organic acid metabolism; glycolate biosynthesis; glycolate from 2-phosphoglycolate: step 1/1.</text>
</comment>
<dbReference type="InterPro" id="IPR023214">
    <property type="entry name" value="HAD_sf"/>
</dbReference>
<sequence length="211" mass="23898">MLKNTDSIIFDLDGTLWDATATVAKAWQAAIDKVDYVQDEITVQKVQSITGMTYDAIYDKLYAYLSTEQRNELKAICAKEELEHMNKQGGNLYEGLEKTLRALKERYRLFIVSNCQMGYIESFLEHSKLHDLIEGHQCYGTKSLQKSENIKEIVARHQLANPVYVGDTLGDYEASKKAGVPFIYASYGFGDVPGYDARIDSIPDLEKLFLS</sequence>
<keyword evidence="5" id="KW-0378">Hydrolase</keyword>
<dbReference type="GO" id="GO:0008967">
    <property type="term" value="F:phosphoglycolate phosphatase activity"/>
    <property type="evidence" value="ECO:0007669"/>
    <property type="project" value="UniProtKB-EC"/>
</dbReference>
<dbReference type="Proteomes" id="UP000321926">
    <property type="component" value="Unassembled WGS sequence"/>
</dbReference>
<evidence type="ECO:0000313" key="5">
    <source>
        <dbReference type="EMBL" id="TXK37877.1"/>
    </source>
</evidence>
<evidence type="ECO:0000256" key="2">
    <source>
        <dbReference type="ARBA" id="ARBA00004818"/>
    </source>
</evidence>
<dbReference type="Gene3D" id="3.40.50.1000">
    <property type="entry name" value="HAD superfamily/HAD-like"/>
    <property type="match status" value="1"/>
</dbReference>
<comment type="catalytic activity">
    <reaction evidence="1">
        <text>2-phosphoglycolate + H2O = glycolate + phosphate</text>
        <dbReference type="Rhea" id="RHEA:14369"/>
        <dbReference type="ChEBI" id="CHEBI:15377"/>
        <dbReference type="ChEBI" id="CHEBI:29805"/>
        <dbReference type="ChEBI" id="CHEBI:43474"/>
        <dbReference type="ChEBI" id="CHEBI:58033"/>
        <dbReference type="EC" id="3.1.3.18"/>
    </reaction>
</comment>